<evidence type="ECO:0000256" key="1">
    <source>
        <dbReference type="SAM" id="SignalP"/>
    </source>
</evidence>
<name>A0A2B7XSJ9_POLH7</name>
<sequence length="155" mass="16546">MLNLFKIASGMLLLSSAYASPQFDITRVTPGTTCEPTKVTVTSVITTVITTLITTSTTTSSTSLSITEAPYSCFTSTVTQLPPNIKCPIFNTKACDIVQCERPETLIIPCPDECCPVTRTVPEYTGCQTACDTSCPTVTISCETLFPPFPPTVTA</sequence>
<dbReference type="OrthoDB" id="10359254at2759"/>
<comment type="caution">
    <text evidence="2">The sequence shown here is derived from an EMBL/GenBank/DDBJ whole genome shotgun (WGS) entry which is preliminary data.</text>
</comment>
<keyword evidence="3" id="KW-1185">Reference proteome</keyword>
<reference evidence="2 3" key="1">
    <citation type="submission" date="2017-10" db="EMBL/GenBank/DDBJ databases">
        <title>Comparative genomics in systemic dimorphic fungi from Ajellomycetaceae.</title>
        <authorList>
            <person name="Munoz J.F."/>
            <person name="Mcewen J.G."/>
            <person name="Clay O.K."/>
            <person name="Cuomo C.A."/>
        </authorList>
    </citation>
    <scope>NUCLEOTIDE SEQUENCE [LARGE SCALE GENOMIC DNA]</scope>
    <source>
        <strain evidence="2 3">UAMH7299</strain>
    </source>
</reference>
<feature type="signal peptide" evidence="1">
    <location>
        <begin position="1"/>
        <end position="19"/>
    </location>
</feature>
<gene>
    <name evidence="2" type="ORF">AJ80_07002</name>
</gene>
<dbReference type="AlphaFoldDB" id="A0A2B7XSJ9"/>
<organism evidence="2 3">
    <name type="scientific">Polytolypa hystricis (strain UAMH7299)</name>
    <dbReference type="NCBI Taxonomy" id="1447883"/>
    <lineage>
        <taxon>Eukaryota</taxon>
        <taxon>Fungi</taxon>
        <taxon>Dikarya</taxon>
        <taxon>Ascomycota</taxon>
        <taxon>Pezizomycotina</taxon>
        <taxon>Eurotiomycetes</taxon>
        <taxon>Eurotiomycetidae</taxon>
        <taxon>Onygenales</taxon>
        <taxon>Onygenales incertae sedis</taxon>
        <taxon>Polytolypa</taxon>
    </lineage>
</organism>
<feature type="chain" id="PRO_5013333043" evidence="1">
    <location>
        <begin position="20"/>
        <end position="155"/>
    </location>
</feature>
<evidence type="ECO:0000313" key="2">
    <source>
        <dbReference type="EMBL" id="PGH11741.1"/>
    </source>
</evidence>
<dbReference type="Proteomes" id="UP000224634">
    <property type="component" value="Unassembled WGS sequence"/>
</dbReference>
<proteinExistence type="predicted"/>
<protein>
    <submittedName>
        <fullName evidence="2">Uncharacterized protein</fullName>
    </submittedName>
</protein>
<dbReference type="EMBL" id="PDNA01000128">
    <property type="protein sequence ID" value="PGH11741.1"/>
    <property type="molecule type" value="Genomic_DNA"/>
</dbReference>
<keyword evidence="1" id="KW-0732">Signal</keyword>
<evidence type="ECO:0000313" key="3">
    <source>
        <dbReference type="Proteomes" id="UP000224634"/>
    </source>
</evidence>
<accession>A0A2B7XSJ9</accession>